<feature type="domain" description="CS" evidence="3">
    <location>
        <begin position="176"/>
        <end position="260"/>
    </location>
</feature>
<protein>
    <submittedName>
        <fullName evidence="4">Predicted protein</fullName>
    </submittedName>
</protein>
<dbReference type="KEGG" id="ngr:NAEGRDRAFT_57206"/>
<feature type="coiled-coil region" evidence="1">
    <location>
        <begin position="603"/>
        <end position="630"/>
    </location>
</feature>
<dbReference type="AlphaFoldDB" id="D2V5L7"/>
<evidence type="ECO:0000256" key="2">
    <source>
        <dbReference type="SAM" id="MobiDB-lite"/>
    </source>
</evidence>
<dbReference type="InterPro" id="IPR006597">
    <property type="entry name" value="Sel1-like"/>
</dbReference>
<evidence type="ECO:0000259" key="3">
    <source>
        <dbReference type="Pfam" id="PF04969"/>
    </source>
</evidence>
<accession>D2V5L7</accession>
<dbReference type="InterPro" id="IPR007052">
    <property type="entry name" value="CS_dom"/>
</dbReference>
<dbReference type="InParanoid" id="D2V5L7"/>
<dbReference type="PANTHER" id="PTHR43628:SF1">
    <property type="entry name" value="CHITIN SYNTHASE REGULATORY FACTOR 2-RELATED"/>
    <property type="match status" value="1"/>
</dbReference>
<gene>
    <name evidence="4" type="ORF">NAEGRDRAFT_57206</name>
</gene>
<dbReference type="Gene3D" id="1.25.40.10">
    <property type="entry name" value="Tetratricopeptide repeat domain"/>
    <property type="match status" value="1"/>
</dbReference>
<dbReference type="Gene3D" id="2.60.40.790">
    <property type="match status" value="1"/>
</dbReference>
<dbReference type="SUPFAM" id="SSF49764">
    <property type="entry name" value="HSP20-like chaperones"/>
    <property type="match status" value="1"/>
</dbReference>
<keyword evidence="1" id="KW-0175">Coiled coil</keyword>
<organism evidence="5">
    <name type="scientific">Naegleria gruberi</name>
    <name type="common">Amoeba</name>
    <dbReference type="NCBI Taxonomy" id="5762"/>
    <lineage>
        <taxon>Eukaryota</taxon>
        <taxon>Discoba</taxon>
        <taxon>Heterolobosea</taxon>
        <taxon>Tetramitia</taxon>
        <taxon>Eutetramitia</taxon>
        <taxon>Vahlkampfiidae</taxon>
        <taxon>Naegleria</taxon>
    </lineage>
</organism>
<dbReference type="CDD" id="cd06463">
    <property type="entry name" value="p23_like"/>
    <property type="match status" value="1"/>
</dbReference>
<dbReference type="GeneID" id="8849224"/>
<keyword evidence="5" id="KW-1185">Reference proteome</keyword>
<dbReference type="OrthoDB" id="10540321at2759"/>
<dbReference type="PANTHER" id="PTHR43628">
    <property type="entry name" value="ACTIVATOR OF C KINASE PROTEIN 1-RELATED"/>
    <property type="match status" value="1"/>
</dbReference>
<dbReference type="Proteomes" id="UP000006671">
    <property type="component" value="Unassembled WGS sequence"/>
</dbReference>
<dbReference type="InterPro" id="IPR011990">
    <property type="entry name" value="TPR-like_helical_dom_sf"/>
</dbReference>
<sequence length="733" mass="84004">MNASHRRKLGDDNDDDHTYYGRVEQQQITTPPKNKAVSGFEFSEFRQQRLQSLAGLDVESSPSSNDEFANKARERVSFSIPRMDFSMMGGDYQSSSFGSPPLSSERTDSVRSNFGKVFDEDMLQLLNPIASRVHSFENRSSRRRSISNSSKNSPEVISGIVDCQKLVQNETGLSSFLWKQSKEYLYVLIPMGGDKGFYKQDENIELDVQIKSKRIYAAFNEKGSDIPHEKLVDSELSIEVQVDESGWCIRNSHLLLELKKRDSSDDVQFPLQSRLRVRELEEEAENSCKYVVMPSDAPLHKEMYQSWFSCIEDDIANYYSKFEAMKKDMGIGEISDEDMDDAEELHDEALEHPDLDEAFKIYKEAADLGHSQSRFAFANLCLIEEDNPFKIKRSEAMALKYLEMASLQNGYGKASFKAAMMYSKGTGVEKSYEMAKMYFMAATIQEGEPKAMLQLGALYEEIANQKSDESIKQEKLQKAMAWYRLAINRGFSNACYSASLLMHKKKDKSKNFESSMAFFNLGRAFSSKLDDNAYLTTKEKLEPIEDSDELIIPHWSPRKSTVKPRSSINSARNSISSGRRRTIDPVDTIGFKPLEKFSLPNETQLLKKQIEKLQSEKFALEETVERLKLEHDRQVLNMTTDINNLKSELQKYKFEEKSRIEEMSNVTKLRETLTQFQEQELRLAIHHALLSLKLRANTNLELPPLVEKAVDEKIPMDKLGSWFQSQCENYEGG</sequence>
<dbReference type="VEuPathDB" id="AmoebaDB:NAEGRDRAFT_57206"/>
<dbReference type="SMART" id="SM00671">
    <property type="entry name" value="SEL1"/>
    <property type="match status" value="3"/>
</dbReference>
<reference evidence="4 5" key="1">
    <citation type="journal article" date="2010" name="Cell">
        <title>The genome of Naegleria gruberi illuminates early eukaryotic versatility.</title>
        <authorList>
            <person name="Fritz-Laylin L.K."/>
            <person name="Prochnik S.E."/>
            <person name="Ginger M.L."/>
            <person name="Dacks J.B."/>
            <person name="Carpenter M.L."/>
            <person name="Field M.C."/>
            <person name="Kuo A."/>
            <person name="Paredez A."/>
            <person name="Chapman J."/>
            <person name="Pham J."/>
            <person name="Shu S."/>
            <person name="Neupane R."/>
            <person name="Cipriano M."/>
            <person name="Mancuso J."/>
            <person name="Tu H."/>
            <person name="Salamov A."/>
            <person name="Lindquist E."/>
            <person name="Shapiro H."/>
            <person name="Lucas S."/>
            <person name="Grigoriev I.V."/>
            <person name="Cande W.Z."/>
            <person name="Fulton C."/>
            <person name="Rokhsar D.S."/>
            <person name="Dawson S.C."/>
        </authorList>
    </citation>
    <scope>NUCLEOTIDE SEQUENCE [LARGE SCALE GENOMIC DNA]</scope>
    <source>
        <strain evidence="4 5">NEG-M</strain>
    </source>
</reference>
<name>D2V5L7_NAEGR</name>
<evidence type="ECO:0000313" key="4">
    <source>
        <dbReference type="EMBL" id="EFC47669.1"/>
    </source>
</evidence>
<dbReference type="Pfam" id="PF08238">
    <property type="entry name" value="Sel1"/>
    <property type="match status" value="4"/>
</dbReference>
<dbReference type="EMBL" id="GG738853">
    <property type="protein sequence ID" value="EFC47669.1"/>
    <property type="molecule type" value="Genomic_DNA"/>
</dbReference>
<dbReference type="SUPFAM" id="SSF81901">
    <property type="entry name" value="HCP-like"/>
    <property type="match status" value="1"/>
</dbReference>
<evidence type="ECO:0000313" key="5">
    <source>
        <dbReference type="Proteomes" id="UP000006671"/>
    </source>
</evidence>
<dbReference type="STRING" id="5762.D2V5L7"/>
<dbReference type="InterPro" id="IPR008978">
    <property type="entry name" value="HSP20-like_chaperone"/>
</dbReference>
<proteinExistence type="predicted"/>
<dbReference type="Pfam" id="PF04969">
    <property type="entry name" value="CS"/>
    <property type="match status" value="1"/>
</dbReference>
<feature type="region of interest" description="Disordered" evidence="2">
    <location>
        <begin position="1"/>
        <end position="35"/>
    </location>
</feature>
<dbReference type="InterPro" id="IPR052945">
    <property type="entry name" value="Mitotic_Regulator"/>
</dbReference>
<dbReference type="RefSeq" id="XP_002680413.1">
    <property type="nucleotide sequence ID" value="XM_002680367.1"/>
</dbReference>
<evidence type="ECO:0000256" key="1">
    <source>
        <dbReference type="SAM" id="Coils"/>
    </source>
</evidence>